<evidence type="ECO:0000313" key="1">
    <source>
        <dbReference type="EMBL" id="KOY12926.1"/>
    </source>
</evidence>
<sequence>MGLPLLRLLFRKMWNTRWMTFSTLIGLIVAV</sequence>
<dbReference type="AlphaFoldDB" id="A0A0M9BJV7"/>
<protein>
    <submittedName>
        <fullName evidence="1">ABC transporter permease</fullName>
    </submittedName>
</protein>
<comment type="caution">
    <text evidence="1">The sequence shown here is derived from an EMBL/GenBank/DDBJ whole genome shotgun (WGS) entry which is preliminary data.</text>
</comment>
<proteinExistence type="predicted"/>
<accession>A0A0M9BJV7</accession>
<gene>
    <name evidence="1" type="ORF">AMS66_29615</name>
</gene>
<organism evidence="1 2">
    <name type="scientific">Paenibacillus xylanivorans</name>
    <dbReference type="NCBI Taxonomy" id="1705561"/>
    <lineage>
        <taxon>Bacteria</taxon>
        <taxon>Bacillati</taxon>
        <taxon>Bacillota</taxon>
        <taxon>Bacilli</taxon>
        <taxon>Bacillales</taxon>
        <taxon>Paenibacillaceae</taxon>
        <taxon>Paenibacillus</taxon>
    </lineage>
</organism>
<keyword evidence="2" id="KW-1185">Reference proteome</keyword>
<reference evidence="1 2" key="1">
    <citation type="submission" date="2015-08" db="EMBL/GenBank/DDBJ databases">
        <title>Draft genome sequence of cellulolytic and xylanolytic Paenibacillus sp. A59, isolated from a decaying forest soil from Patagonia, Argentina.</title>
        <authorList>
            <person name="Ghio S."/>
            <person name="Caceres A.M."/>
            <person name="Talia P."/>
            <person name="Grasso D."/>
            <person name="Campos E."/>
        </authorList>
    </citation>
    <scope>NUCLEOTIDE SEQUENCE [LARGE SCALE GENOMIC DNA]</scope>
    <source>
        <strain evidence="1 2">A59</strain>
    </source>
</reference>
<name>A0A0M9BJV7_9BACL</name>
<feature type="non-terminal residue" evidence="1">
    <location>
        <position position="31"/>
    </location>
</feature>
<dbReference type="EMBL" id="LITU01000083">
    <property type="protein sequence ID" value="KOY12926.1"/>
    <property type="molecule type" value="Genomic_DNA"/>
</dbReference>
<dbReference type="Proteomes" id="UP000037688">
    <property type="component" value="Unassembled WGS sequence"/>
</dbReference>
<evidence type="ECO:0000313" key="2">
    <source>
        <dbReference type="Proteomes" id="UP000037688"/>
    </source>
</evidence>